<reference evidence="4" key="1">
    <citation type="journal article" date="2020" name="Stud. Mycol.">
        <title>101 Dothideomycetes genomes: a test case for predicting lifestyles and emergence of pathogens.</title>
        <authorList>
            <person name="Haridas S."/>
            <person name="Albert R."/>
            <person name="Binder M."/>
            <person name="Bloem J."/>
            <person name="Labutti K."/>
            <person name="Salamov A."/>
            <person name="Andreopoulos B."/>
            <person name="Baker S."/>
            <person name="Barry K."/>
            <person name="Bills G."/>
            <person name="Bluhm B."/>
            <person name="Cannon C."/>
            <person name="Castanera R."/>
            <person name="Culley D."/>
            <person name="Daum C."/>
            <person name="Ezra D."/>
            <person name="Gonzalez J."/>
            <person name="Henrissat B."/>
            <person name="Kuo A."/>
            <person name="Liang C."/>
            <person name="Lipzen A."/>
            <person name="Lutzoni F."/>
            <person name="Magnuson J."/>
            <person name="Mondo S."/>
            <person name="Nolan M."/>
            <person name="Ohm R."/>
            <person name="Pangilinan J."/>
            <person name="Park H.-J."/>
            <person name="Ramirez L."/>
            <person name="Alfaro M."/>
            <person name="Sun H."/>
            <person name="Tritt A."/>
            <person name="Yoshinaga Y."/>
            <person name="Zwiers L.-H."/>
            <person name="Turgeon B."/>
            <person name="Goodwin S."/>
            <person name="Spatafora J."/>
            <person name="Crous P."/>
            <person name="Grigoriev I."/>
        </authorList>
    </citation>
    <scope>NUCLEOTIDE SEQUENCE</scope>
    <source>
        <strain evidence="4">CBS 473.64</strain>
    </source>
</reference>
<evidence type="ECO:0000313" key="4">
    <source>
        <dbReference type="EMBL" id="KAF2640096.1"/>
    </source>
</evidence>
<dbReference type="EMBL" id="MU006785">
    <property type="protein sequence ID" value="KAF2640096.1"/>
    <property type="molecule type" value="Genomic_DNA"/>
</dbReference>
<evidence type="ECO:0000259" key="3">
    <source>
        <dbReference type="Pfam" id="PF22974"/>
    </source>
</evidence>
<accession>A0A6A6RX11</accession>
<dbReference type="Proteomes" id="UP000799753">
    <property type="component" value="Unassembled WGS sequence"/>
</dbReference>
<organism evidence="4 5">
    <name type="scientific">Massarina eburnea CBS 473.64</name>
    <dbReference type="NCBI Taxonomy" id="1395130"/>
    <lineage>
        <taxon>Eukaryota</taxon>
        <taxon>Fungi</taxon>
        <taxon>Dikarya</taxon>
        <taxon>Ascomycota</taxon>
        <taxon>Pezizomycotina</taxon>
        <taxon>Dothideomycetes</taxon>
        <taxon>Pleosporomycetidae</taxon>
        <taxon>Pleosporales</taxon>
        <taxon>Massarineae</taxon>
        <taxon>Massarinaceae</taxon>
        <taxon>Massarina</taxon>
    </lineage>
</organism>
<sequence length="899" mass="93183">MGVFSKICAIAMVAGFMGVEAATPVEAPERTLRAATRRSDLMRRSMKIEPKFESEVVYVESESGYYHKNVFASQVKVASKKPILNLEEIEHHLSDVRCSDDKMTLSFRDPKTARDAKAAAHGTHGGLIISAHEGCNPEGERTVYNVNSLSHPDEGSYLEISVKQGDWEDSFDRIVVDFGHTEEVHKFRKHSHFRRAEDDKLDIPAFTIPTNTSDNVLSTTFTLDWMVEDTTFSLEDFLPVTGTTLPNQAPLEIGCNSCSLIGSLVLSAGSIDIDSSEIDLIPDVLQGGDDGKDMSKVIKGGFMELAAQGVEGYFEFFTKPTSSGSFMIKLMTLPVLGFSIPGIGKAGAFLETVLSADYDIQGAFEMTYGFQLSVPDNSTIRVDLTDPSKSGVVGFKDAELTAIPFLFEQKEVSAFVSLALLPSIPIGFKFKKLVDVSVEVDMELPRVDALITTIANADTNCNDLDAVANATLAKRSDNSTTPADNSTTAVGDVEIGALVHIETNISMSINAGFNLMFPGLDAVGLSGTSQSAEIFSTLIALPTLCLAPEAGWAPATEVYDAVGTMAPVASAIASTVSVGYSDAMPTGSLGYSGVPASESVVGSTSAYTVSTAVAAAGSTSTSCTESVGAASSSSAAAGASSYKVASASAPVTTSAKPLYTATGSAAVSTSTSCTESEAASTPAPVTTSAKPLSTPAASATNSTSTSCTESEAAAASQVARDIYGIAIPSIPNSLTPNQLTALIPSSIPSNLASKYNSLTALIPSLTASIPTTIPTSAIQSKASSIQSKVASKVESKVQSQIESVLPTPSPFSAATTAPPKVAPCDCATSIVTVTLPSAQTLPKPSANATVPLLSPTGTGVPLRNNGTGPSQTFAGKAAERSLSGVVVLGVVMGALVVGL</sequence>
<feature type="signal peptide" evidence="2">
    <location>
        <begin position="1"/>
        <end position="21"/>
    </location>
</feature>
<dbReference type="OrthoDB" id="5382170at2759"/>
<feature type="region of interest" description="Disordered" evidence="1">
    <location>
        <begin position="846"/>
        <end position="865"/>
    </location>
</feature>
<dbReference type="InterPro" id="IPR054293">
    <property type="entry name" value="DUF7029"/>
</dbReference>
<keyword evidence="5" id="KW-1185">Reference proteome</keyword>
<dbReference type="Pfam" id="PF22974">
    <property type="entry name" value="DUF7029"/>
    <property type="match status" value="1"/>
</dbReference>
<evidence type="ECO:0000256" key="2">
    <source>
        <dbReference type="SAM" id="SignalP"/>
    </source>
</evidence>
<evidence type="ECO:0000313" key="5">
    <source>
        <dbReference type="Proteomes" id="UP000799753"/>
    </source>
</evidence>
<feature type="chain" id="PRO_5025594190" description="DUF7029 domain-containing protein" evidence="2">
    <location>
        <begin position="22"/>
        <end position="899"/>
    </location>
</feature>
<feature type="domain" description="DUF7029" evidence="3">
    <location>
        <begin position="77"/>
        <end position="173"/>
    </location>
</feature>
<proteinExistence type="predicted"/>
<keyword evidence="2" id="KW-0732">Signal</keyword>
<feature type="region of interest" description="Disordered" evidence="1">
    <location>
        <begin position="675"/>
        <end position="707"/>
    </location>
</feature>
<protein>
    <recommendedName>
        <fullName evidence="3">DUF7029 domain-containing protein</fullName>
    </recommendedName>
</protein>
<dbReference type="AlphaFoldDB" id="A0A6A6RX11"/>
<name>A0A6A6RX11_9PLEO</name>
<evidence type="ECO:0000256" key="1">
    <source>
        <dbReference type="SAM" id="MobiDB-lite"/>
    </source>
</evidence>
<gene>
    <name evidence="4" type="ORF">P280DRAFT_507661</name>
</gene>